<dbReference type="SUPFAM" id="SSF53474">
    <property type="entry name" value="alpha/beta-Hydrolases"/>
    <property type="match status" value="1"/>
</dbReference>
<comment type="caution">
    <text evidence="3">The sequence shown here is derived from an EMBL/GenBank/DDBJ whole genome shotgun (WGS) entry which is preliminary data.</text>
</comment>
<reference evidence="3" key="1">
    <citation type="journal article" date="2020" name="Fungal Divers.">
        <title>Resolving the Mortierellaceae phylogeny through synthesis of multi-gene phylogenetics and phylogenomics.</title>
        <authorList>
            <person name="Vandepol N."/>
            <person name="Liber J."/>
            <person name="Desiro A."/>
            <person name="Na H."/>
            <person name="Kennedy M."/>
            <person name="Barry K."/>
            <person name="Grigoriev I.V."/>
            <person name="Miller A.N."/>
            <person name="O'Donnell K."/>
            <person name="Stajich J.E."/>
            <person name="Bonito G."/>
        </authorList>
    </citation>
    <scope>NUCLEOTIDE SEQUENCE</scope>
    <source>
        <strain evidence="3">REB-010B</strain>
    </source>
</reference>
<name>A0A9P6RKU0_9FUNG</name>
<gene>
    <name evidence="3" type="ORF">BGZ99_004299</name>
</gene>
<protein>
    <recommendedName>
        <fullName evidence="2">Carboxylesterase type B domain-containing protein</fullName>
    </recommendedName>
</protein>
<sequence>MSPNSHQVHITKQGTIQGALDPTKRVVRFLNVPYGTAPQRWRPPVKPEPWSGVRDATKQGPIAPQARKDARYSGGINTYSGIDFDEESVVFDERDCLNLNIYVHEDTLARAGENRDGQEQGAAVMVYVHGGAFRDGANAMDIYDGSNLVRLSAKIGRPVIVVVMNYRLNFLGFFSSPEMVADLKSDKSLLNEYDRSAGNWGLMDQRLAFEWVHAHIGSFGGRADNITAFGESVGAVSINYHMLISQHRGLFHRAIMQSCAMASAPAIRPDVEGKLYFDALVDHFNIPSELSGKEKLERLRNVSAVELCRATGLPKFRMFTPYIDGTIVPQDVRLWVHMTERYDHGVKAVIVGDTKDEASMFPGNLGATTVAAWPRIVEKYCPPNKTSRDAWDKIYGRIESDEDALKASVKVIEHSLFTYPDFSALRALSKRKDLGSHDGFELFQYYFDRSIAAVDAKGQGLGAHHGVDMVYVFAPDLALDEVFTEEEKRFSEQVRTTWILFAHGETLNKEHFPARITRPVDDYGYHATEKEAIVFSKDLKIDRDRVNRQGEAVLKFWEESERWVHETRELKKDSEEGLRAGLLCIALPSQKDWS</sequence>
<dbReference type="AlphaFoldDB" id="A0A9P6RKU0"/>
<evidence type="ECO:0000256" key="1">
    <source>
        <dbReference type="SAM" id="MobiDB-lite"/>
    </source>
</evidence>
<proteinExistence type="predicted"/>
<evidence type="ECO:0000259" key="2">
    <source>
        <dbReference type="Pfam" id="PF00135"/>
    </source>
</evidence>
<dbReference type="PANTHER" id="PTHR11559">
    <property type="entry name" value="CARBOXYLESTERASE"/>
    <property type="match status" value="1"/>
</dbReference>
<feature type="domain" description="Carboxylesterase type B" evidence="2">
    <location>
        <begin position="10"/>
        <end position="509"/>
    </location>
</feature>
<dbReference type="Pfam" id="PF00135">
    <property type="entry name" value="COesterase"/>
    <property type="match status" value="1"/>
</dbReference>
<organism evidence="3 4">
    <name type="scientific">Dissophora globulifera</name>
    <dbReference type="NCBI Taxonomy" id="979702"/>
    <lineage>
        <taxon>Eukaryota</taxon>
        <taxon>Fungi</taxon>
        <taxon>Fungi incertae sedis</taxon>
        <taxon>Mucoromycota</taxon>
        <taxon>Mortierellomycotina</taxon>
        <taxon>Mortierellomycetes</taxon>
        <taxon>Mortierellales</taxon>
        <taxon>Mortierellaceae</taxon>
        <taxon>Dissophora</taxon>
    </lineage>
</organism>
<dbReference type="InterPro" id="IPR002018">
    <property type="entry name" value="CarbesteraseB"/>
</dbReference>
<dbReference type="InterPro" id="IPR029058">
    <property type="entry name" value="AB_hydrolase_fold"/>
</dbReference>
<accession>A0A9P6RKU0</accession>
<dbReference type="InterPro" id="IPR050309">
    <property type="entry name" value="Type-B_Carboxylest/Lipase"/>
</dbReference>
<feature type="region of interest" description="Disordered" evidence="1">
    <location>
        <begin position="39"/>
        <end position="68"/>
    </location>
</feature>
<keyword evidence="4" id="KW-1185">Reference proteome</keyword>
<dbReference type="OrthoDB" id="408631at2759"/>
<evidence type="ECO:0000313" key="4">
    <source>
        <dbReference type="Proteomes" id="UP000738325"/>
    </source>
</evidence>
<dbReference type="EMBL" id="JAAAIP010000268">
    <property type="protein sequence ID" value="KAG0320793.1"/>
    <property type="molecule type" value="Genomic_DNA"/>
</dbReference>
<evidence type="ECO:0000313" key="3">
    <source>
        <dbReference type="EMBL" id="KAG0320793.1"/>
    </source>
</evidence>
<dbReference type="Proteomes" id="UP000738325">
    <property type="component" value="Unassembled WGS sequence"/>
</dbReference>
<dbReference type="Gene3D" id="3.40.50.1820">
    <property type="entry name" value="alpha/beta hydrolase"/>
    <property type="match status" value="1"/>
</dbReference>